<feature type="compositionally biased region" description="Gly residues" evidence="1">
    <location>
        <begin position="1"/>
        <end position="12"/>
    </location>
</feature>
<name>A0A6J4HSL3_9ACTN</name>
<reference evidence="2" key="1">
    <citation type="submission" date="2020-02" db="EMBL/GenBank/DDBJ databases">
        <authorList>
            <person name="Meier V. D."/>
        </authorList>
    </citation>
    <scope>NUCLEOTIDE SEQUENCE</scope>
    <source>
        <strain evidence="2">AVDCRST_MAG10</strain>
    </source>
</reference>
<keyword evidence="2" id="KW-0689">Ribosomal protein</keyword>
<feature type="compositionally biased region" description="Basic and acidic residues" evidence="1">
    <location>
        <begin position="20"/>
        <end position="37"/>
    </location>
</feature>
<feature type="compositionally biased region" description="Basic and acidic residues" evidence="1">
    <location>
        <begin position="45"/>
        <end position="54"/>
    </location>
</feature>
<sequence length="54" mass="5611">GQGREAGEGDAGVRGVQAPELHHHEEQAERPGTHGDQEVLPVGPDAHEPPGDSL</sequence>
<evidence type="ECO:0000313" key="2">
    <source>
        <dbReference type="EMBL" id="CAA9230824.1"/>
    </source>
</evidence>
<dbReference type="AlphaFoldDB" id="A0A6J4HSL3"/>
<organism evidence="2">
    <name type="scientific">uncultured Acidimicrobiales bacterium</name>
    <dbReference type="NCBI Taxonomy" id="310071"/>
    <lineage>
        <taxon>Bacteria</taxon>
        <taxon>Bacillati</taxon>
        <taxon>Actinomycetota</taxon>
        <taxon>Acidimicrobiia</taxon>
        <taxon>Acidimicrobiales</taxon>
        <taxon>environmental samples</taxon>
    </lineage>
</organism>
<feature type="non-terminal residue" evidence="2">
    <location>
        <position position="1"/>
    </location>
</feature>
<feature type="region of interest" description="Disordered" evidence="1">
    <location>
        <begin position="1"/>
        <end position="54"/>
    </location>
</feature>
<keyword evidence="2" id="KW-0687">Ribonucleoprotein</keyword>
<accession>A0A6J4HSL3</accession>
<dbReference type="EMBL" id="CADCTB010000077">
    <property type="protein sequence ID" value="CAA9230824.1"/>
    <property type="molecule type" value="Genomic_DNA"/>
</dbReference>
<dbReference type="GO" id="GO:0005840">
    <property type="term" value="C:ribosome"/>
    <property type="evidence" value="ECO:0007669"/>
    <property type="project" value="UniProtKB-KW"/>
</dbReference>
<protein>
    <submittedName>
        <fullName evidence="2">LSU ribosomal protein L33p</fullName>
    </submittedName>
</protein>
<feature type="non-terminal residue" evidence="2">
    <location>
        <position position="54"/>
    </location>
</feature>
<evidence type="ECO:0000256" key="1">
    <source>
        <dbReference type="SAM" id="MobiDB-lite"/>
    </source>
</evidence>
<proteinExistence type="predicted"/>
<gene>
    <name evidence="2" type="ORF">AVDCRST_MAG10-1154</name>
</gene>